<evidence type="ECO:0000313" key="2">
    <source>
        <dbReference type="EMBL" id="CCH74259.1"/>
    </source>
</evidence>
<name>W6K422_9MICO</name>
<evidence type="ECO:0000256" key="1">
    <source>
        <dbReference type="SAM" id="MobiDB-lite"/>
    </source>
</evidence>
<organism evidence="2 3">
    <name type="scientific">Nostocoides australiense Ben110</name>
    <dbReference type="NCBI Taxonomy" id="1193182"/>
    <lineage>
        <taxon>Bacteria</taxon>
        <taxon>Bacillati</taxon>
        <taxon>Actinomycetota</taxon>
        <taxon>Actinomycetes</taxon>
        <taxon>Micrococcales</taxon>
        <taxon>Intrasporangiaceae</taxon>
        <taxon>Nostocoides</taxon>
    </lineage>
</organism>
<accession>W6K422</accession>
<proteinExistence type="predicted"/>
<dbReference type="RefSeq" id="WP_048699661.1">
    <property type="nucleotide sequence ID" value="NZ_HG764815.1"/>
</dbReference>
<protein>
    <submittedName>
        <fullName evidence="2">Uncharacterized protein</fullName>
    </submittedName>
</protein>
<dbReference type="Proteomes" id="UP000035763">
    <property type="component" value="Unassembled WGS sequence"/>
</dbReference>
<dbReference type="AlphaFoldDB" id="W6K422"/>
<feature type="region of interest" description="Disordered" evidence="1">
    <location>
        <begin position="91"/>
        <end position="149"/>
    </location>
</feature>
<gene>
    <name evidence="2" type="ORF">BN11_4130002</name>
</gene>
<dbReference type="STRING" id="1193182.BN11_4130002"/>
<reference evidence="2 3" key="1">
    <citation type="journal article" date="2013" name="ISME J.">
        <title>A metabolic model for members of the genus Tetrasphaera involved in enhanced biological phosphorus removal.</title>
        <authorList>
            <person name="Kristiansen R."/>
            <person name="Nguyen H.T.T."/>
            <person name="Saunders A.M."/>
            <person name="Nielsen J.L."/>
            <person name="Wimmer R."/>
            <person name="Le V.Q."/>
            <person name="McIlroy S.J."/>
            <person name="Petrovski S."/>
            <person name="Seviour R.J."/>
            <person name="Calteau A."/>
            <person name="Nielsen K.L."/>
            <person name="Nielsen P.H."/>
        </authorList>
    </citation>
    <scope>NUCLEOTIDE SEQUENCE [LARGE SCALE GENOMIC DNA]</scope>
    <source>
        <strain evidence="2 3">Ben110</strain>
    </source>
</reference>
<dbReference type="EMBL" id="CAJA01000350">
    <property type="protein sequence ID" value="CCH74259.1"/>
    <property type="molecule type" value="Genomic_DNA"/>
</dbReference>
<dbReference type="Gene3D" id="3.30.70.360">
    <property type="match status" value="1"/>
</dbReference>
<comment type="caution">
    <text evidence="2">The sequence shown here is derived from an EMBL/GenBank/DDBJ whole genome shotgun (WGS) entry which is preliminary data.</text>
</comment>
<keyword evidence="3" id="KW-1185">Reference proteome</keyword>
<evidence type="ECO:0000313" key="3">
    <source>
        <dbReference type="Proteomes" id="UP000035763"/>
    </source>
</evidence>
<sequence>MAVNIAVARASHASGLRFERRLVSAIEAFWPIHSALRVLESRRNAHPDPLFAGNPLPYGISVGTITAGDWASSVPDSLVAHGRYNIALNEDPAARPAASSRTLSRRPARRIPGCAIIRPSSPGRVASSAPAGSPERTRSSPRSPTRRMP</sequence>